<keyword evidence="3" id="KW-1185">Reference proteome</keyword>
<sequence>MRHISKFILFFFLTIISLSGISQDSTAIQETQVKLMLCRNWKAVSMEANGRKAIVTKSSVVSFSSDGKFADTTQGLGKTVGSWTYNHSTKTLETTDKGGKSKAKLVEVTSDTLVMELEYPEFVTRVTYSKAD</sequence>
<proteinExistence type="predicted"/>
<dbReference type="EMBL" id="FQUU01000016">
    <property type="protein sequence ID" value="SHF71360.1"/>
    <property type="molecule type" value="Genomic_DNA"/>
</dbReference>
<evidence type="ECO:0000256" key="1">
    <source>
        <dbReference type="SAM" id="SignalP"/>
    </source>
</evidence>
<feature type="signal peptide" evidence="1">
    <location>
        <begin position="1"/>
        <end position="22"/>
    </location>
</feature>
<reference evidence="2 3" key="1">
    <citation type="submission" date="2016-11" db="EMBL/GenBank/DDBJ databases">
        <authorList>
            <person name="Jaros S."/>
            <person name="Januszkiewicz K."/>
            <person name="Wedrychowicz H."/>
        </authorList>
    </citation>
    <scope>NUCLEOTIDE SEQUENCE [LARGE SCALE GENOMIC DNA]</scope>
    <source>
        <strain evidence="2 3">DSM 18119</strain>
    </source>
</reference>
<protein>
    <submittedName>
        <fullName evidence="2">Lipocalin-like domain-containing protein</fullName>
    </submittedName>
</protein>
<dbReference type="Proteomes" id="UP000184048">
    <property type="component" value="Unassembled WGS sequence"/>
</dbReference>
<name>A0A1M5DWQ4_9BACT</name>
<feature type="chain" id="PRO_5009909651" evidence="1">
    <location>
        <begin position="23"/>
        <end position="132"/>
    </location>
</feature>
<dbReference type="AlphaFoldDB" id="A0A1M5DWQ4"/>
<organism evidence="2 3">
    <name type="scientific">Flavisolibacter ginsengisoli DSM 18119</name>
    <dbReference type="NCBI Taxonomy" id="1121884"/>
    <lineage>
        <taxon>Bacteria</taxon>
        <taxon>Pseudomonadati</taxon>
        <taxon>Bacteroidota</taxon>
        <taxon>Chitinophagia</taxon>
        <taxon>Chitinophagales</taxon>
        <taxon>Chitinophagaceae</taxon>
        <taxon>Flavisolibacter</taxon>
    </lineage>
</organism>
<accession>A0A1M5DWQ4</accession>
<evidence type="ECO:0000313" key="2">
    <source>
        <dbReference type="EMBL" id="SHF71360.1"/>
    </source>
</evidence>
<evidence type="ECO:0000313" key="3">
    <source>
        <dbReference type="Proteomes" id="UP000184048"/>
    </source>
</evidence>
<dbReference type="STRING" id="1121884.SAMN02745131_03367"/>
<gene>
    <name evidence="2" type="ORF">SAMN02745131_03367</name>
</gene>
<keyword evidence="1" id="KW-0732">Signal</keyword>